<sequence length="99" mass="11099">MRLDAVEYTRKGNPRPSTISTVCGWCVKRSETLFSLSVAVFFHGDPTRWLIWNHGRIASRTGASVWQRANDPANVPEGLDPFNLDELAVALDDVEDILK</sequence>
<gene>
    <name evidence="1" type="ORF">PsorP6_001121</name>
</gene>
<keyword evidence="2" id="KW-1185">Reference proteome</keyword>
<reference evidence="1 2" key="1">
    <citation type="journal article" date="2022" name="bioRxiv">
        <title>The genome of the oomycete Peronosclerospora sorghi, a cosmopolitan pathogen of maize and sorghum, is inflated with dispersed pseudogenes.</title>
        <authorList>
            <person name="Fletcher K."/>
            <person name="Martin F."/>
            <person name="Isakeit T."/>
            <person name="Cavanaugh K."/>
            <person name="Magill C."/>
            <person name="Michelmore R."/>
        </authorList>
    </citation>
    <scope>NUCLEOTIDE SEQUENCE [LARGE SCALE GENOMIC DNA]</scope>
    <source>
        <strain evidence="1">P6</strain>
    </source>
</reference>
<organism evidence="1 2">
    <name type="scientific">Peronosclerospora sorghi</name>
    <dbReference type="NCBI Taxonomy" id="230839"/>
    <lineage>
        <taxon>Eukaryota</taxon>
        <taxon>Sar</taxon>
        <taxon>Stramenopiles</taxon>
        <taxon>Oomycota</taxon>
        <taxon>Peronosporomycetes</taxon>
        <taxon>Peronosporales</taxon>
        <taxon>Peronosporaceae</taxon>
        <taxon>Peronosclerospora</taxon>
    </lineage>
</organism>
<evidence type="ECO:0000313" key="1">
    <source>
        <dbReference type="EMBL" id="KAI9921293.1"/>
    </source>
</evidence>
<dbReference type="Proteomes" id="UP001163321">
    <property type="component" value="Chromosome 1"/>
</dbReference>
<comment type="caution">
    <text evidence="1">The sequence shown here is derived from an EMBL/GenBank/DDBJ whole genome shotgun (WGS) entry which is preliminary data.</text>
</comment>
<name>A0ACC0WQX3_9STRA</name>
<evidence type="ECO:0000313" key="2">
    <source>
        <dbReference type="Proteomes" id="UP001163321"/>
    </source>
</evidence>
<dbReference type="EMBL" id="CM047580">
    <property type="protein sequence ID" value="KAI9921293.1"/>
    <property type="molecule type" value="Genomic_DNA"/>
</dbReference>
<accession>A0ACC0WQX3</accession>
<protein>
    <submittedName>
        <fullName evidence="1">Uncharacterized protein</fullName>
    </submittedName>
</protein>
<proteinExistence type="predicted"/>